<dbReference type="RefSeq" id="XP_009174615.1">
    <property type="nucleotide sequence ID" value="XM_009176351.1"/>
</dbReference>
<dbReference type="EC" id="3.1.3.16" evidence="3"/>
<gene>
    <name evidence="12" type="ORF">T265_10083</name>
</gene>
<keyword evidence="8" id="KW-0464">Manganese</keyword>
<dbReference type="PROSITE" id="PS50005">
    <property type="entry name" value="TPR"/>
    <property type="match status" value="2"/>
</dbReference>
<keyword evidence="13" id="KW-1185">Reference proteome</keyword>
<evidence type="ECO:0000256" key="7">
    <source>
        <dbReference type="ARBA" id="ARBA00022803"/>
    </source>
</evidence>
<dbReference type="SMART" id="SM00156">
    <property type="entry name" value="PP2Ac"/>
    <property type="match status" value="1"/>
</dbReference>
<feature type="repeat" description="TPR" evidence="10">
    <location>
        <begin position="70"/>
        <end position="103"/>
    </location>
</feature>
<dbReference type="InterPro" id="IPR011990">
    <property type="entry name" value="TPR-like_helical_dom_sf"/>
</dbReference>
<dbReference type="STRING" id="6198.A0A075A2N4"/>
<evidence type="ECO:0000256" key="10">
    <source>
        <dbReference type="PROSITE-ProRule" id="PRU00339"/>
    </source>
</evidence>
<dbReference type="InterPro" id="IPR004843">
    <property type="entry name" value="Calcineurin-like_PHP"/>
</dbReference>
<dbReference type="OrthoDB" id="445564at2759"/>
<evidence type="ECO:0000313" key="12">
    <source>
        <dbReference type="EMBL" id="KER21639.1"/>
    </source>
</evidence>
<evidence type="ECO:0000256" key="8">
    <source>
        <dbReference type="ARBA" id="ARBA00023211"/>
    </source>
</evidence>
<dbReference type="FunFam" id="3.60.21.10:FF:000017">
    <property type="entry name" value="Serine/threonine-protein phosphatase"/>
    <property type="match status" value="1"/>
</dbReference>
<evidence type="ECO:0000256" key="5">
    <source>
        <dbReference type="ARBA" id="ARBA00022737"/>
    </source>
</evidence>
<keyword evidence="4" id="KW-0479">Metal-binding</keyword>
<keyword evidence="6" id="KW-0378">Hydrolase</keyword>
<dbReference type="SUPFAM" id="SSF56300">
    <property type="entry name" value="Metallo-dependent phosphatases"/>
    <property type="match status" value="1"/>
</dbReference>
<dbReference type="AlphaFoldDB" id="A0A075A2N4"/>
<evidence type="ECO:0000259" key="11">
    <source>
        <dbReference type="SMART" id="SM00156"/>
    </source>
</evidence>
<keyword evidence="7 10" id="KW-0802">TPR repeat</keyword>
<dbReference type="GO" id="GO:0046872">
    <property type="term" value="F:metal ion binding"/>
    <property type="evidence" value="ECO:0007669"/>
    <property type="project" value="UniProtKB-KW"/>
</dbReference>
<dbReference type="EMBL" id="KL596952">
    <property type="protein sequence ID" value="KER21639.1"/>
    <property type="molecule type" value="Genomic_DNA"/>
</dbReference>
<dbReference type="Gene3D" id="1.25.40.10">
    <property type="entry name" value="Tetratricopeptide repeat domain"/>
    <property type="match status" value="1"/>
</dbReference>
<evidence type="ECO:0000256" key="3">
    <source>
        <dbReference type="ARBA" id="ARBA00013081"/>
    </source>
</evidence>
<reference evidence="12 13" key="1">
    <citation type="submission" date="2013-11" db="EMBL/GenBank/DDBJ databases">
        <title>Opisthorchis viverrini - life in the bile duct.</title>
        <authorList>
            <person name="Young N.D."/>
            <person name="Nagarajan N."/>
            <person name="Lin S.J."/>
            <person name="Korhonen P.K."/>
            <person name="Jex A.R."/>
            <person name="Hall R.S."/>
            <person name="Safavi-Hemami H."/>
            <person name="Kaewkong W."/>
            <person name="Bertrand D."/>
            <person name="Gao S."/>
            <person name="Seet Q."/>
            <person name="Wongkham S."/>
            <person name="Teh B.T."/>
            <person name="Wongkham C."/>
            <person name="Intapan P.M."/>
            <person name="Maleewong W."/>
            <person name="Yang X."/>
            <person name="Hu M."/>
            <person name="Wang Z."/>
            <person name="Hofmann A."/>
            <person name="Sternberg P.W."/>
            <person name="Tan P."/>
            <person name="Wang J."/>
            <person name="Gasser R.B."/>
        </authorList>
    </citation>
    <scope>NUCLEOTIDE SEQUENCE [LARGE SCALE GENOMIC DNA]</scope>
</reference>
<dbReference type="PIRSF" id="PIRSF033096">
    <property type="entry name" value="PPPtase_5"/>
    <property type="match status" value="1"/>
</dbReference>
<protein>
    <recommendedName>
        <fullName evidence="3">protein-serine/threonine phosphatase</fullName>
        <ecNumber evidence="3">3.1.3.16</ecNumber>
    </recommendedName>
</protein>
<dbReference type="Proteomes" id="UP000054324">
    <property type="component" value="Unassembled WGS sequence"/>
</dbReference>
<dbReference type="CTD" id="20324251"/>
<dbReference type="CDD" id="cd07417">
    <property type="entry name" value="MPP_PP5_C"/>
    <property type="match status" value="1"/>
</dbReference>
<organism evidence="12 13">
    <name type="scientific">Opisthorchis viverrini</name>
    <name type="common">Southeast Asian liver fluke</name>
    <dbReference type="NCBI Taxonomy" id="6198"/>
    <lineage>
        <taxon>Eukaryota</taxon>
        <taxon>Metazoa</taxon>
        <taxon>Spiralia</taxon>
        <taxon>Lophotrochozoa</taxon>
        <taxon>Platyhelminthes</taxon>
        <taxon>Trematoda</taxon>
        <taxon>Digenea</taxon>
        <taxon>Opisthorchiida</taxon>
        <taxon>Opisthorchiata</taxon>
        <taxon>Opisthorchiidae</taxon>
        <taxon>Opisthorchis</taxon>
    </lineage>
</organism>
<dbReference type="PRINTS" id="PR00114">
    <property type="entry name" value="STPHPHTASE"/>
</dbReference>
<evidence type="ECO:0000313" key="13">
    <source>
        <dbReference type="Proteomes" id="UP000054324"/>
    </source>
</evidence>
<dbReference type="KEGG" id="ovi:T265_10083"/>
<dbReference type="Pfam" id="PF00149">
    <property type="entry name" value="Metallophos"/>
    <property type="match status" value="1"/>
</dbReference>
<dbReference type="InterPro" id="IPR019734">
    <property type="entry name" value="TPR_rpt"/>
</dbReference>
<feature type="active site" description="Proton donor/acceptor" evidence="9">
    <location>
        <position position="349"/>
    </location>
</feature>
<dbReference type="InterPro" id="IPR041753">
    <property type="entry name" value="PP5_C"/>
</dbReference>
<dbReference type="Gene3D" id="3.60.21.10">
    <property type="match status" value="1"/>
</dbReference>
<dbReference type="Pfam" id="PF08321">
    <property type="entry name" value="PPP5"/>
    <property type="match status" value="1"/>
</dbReference>
<keyword evidence="5" id="KW-0677">Repeat</keyword>
<dbReference type="InterPro" id="IPR006186">
    <property type="entry name" value="Ser/Thr-sp_prot-phosphatase"/>
</dbReference>
<name>A0A075A2N4_OPIVI</name>
<feature type="domain" description="Serine/threonine specific protein phosphatases" evidence="11">
    <location>
        <begin position="249"/>
        <end position="529"/>
    </location>
</feature>
<evidence type="ECO:0000256" key="2">
    <source>
        <dbReference type="ARBA" id="ARBA00008786"/>
    </source>
</evidence>
<dbReference type="InterPro" id="IPR051134">
    <property type="entry name" value="PPP_phosphatase"/>
</dbReference>
<comment type="similarity">
    <text evidence="2">Belongs to the PPP phosphatase family. PP-5 (PP-T) subfamily.</text>
</comment>
<comment type="cofactor">
    <cofactor evidence="1">
        <name>Mn(2+)</name>
        <dbReference type="ChEBI" id="CHEBI:29035"/>
    </cofactor>
</comment>
<dbReference type="GO" id="GO:0004722">
    <property type="term" value="F:protein serine/threonine phosphatase activity"/>
    <property type="evidence" value="ECO:0007669"/>
    <property type="project" value="UniProtKB-EC"/>
</dbReference>
<sequence length="547" mass="62442">MRALALASILLRAENIKSTATPFFHLCLSDERQPPTDKNKTDQENFGKSLDPVYQSVSPSMALVETAEKADAFKEEANKFFKDGEYDKAIENYTKALQLKESAIYFSNRSLAYLRTECFGYALEDATKAIELDGSYVKGYYRRAMVYMALEKFKEALSDLDMVLRNAPQDKTARAKHTACQKIYRRRLFEQAIAVEDKASALTSFDPASVTVEPSYDGPHLESDEMGNYVVTESFMLALIEHYKAQKKLHKKYAMIILKQIDQLLRNLPSLVDIDIPEDTKFTVCGDIHGQFYDLMNIFELNGLPSKENPYLFNGDFVDRGSFSVECIFTLFGFKLLYPKHFYLSRGNHESENMNRLYGFEGEVKSKYSMEMVDIFTDLFNWLPLSHLINERILVMHGGLFSNDDVTLDDIRKISRDRQPPEGSPMCELLWSDPMEGNGRSPSKRGIGCQFGPDVTERFCKANGLDYIIRSHEVKDEGYEVAHGGRCITVFSAPNYCDTMHNRGAFITLIGKRKPAPMKPEFTSFKEVPHPDVRPLAYVNPFLSFFM</sequence>
<feature type="repeat" description="TPR" evidence="10">
    <location>
        <begin position="137"/>
        <end position="170"/>
    </location>
</feature>
<evidence type="ECO:0000256" key="6">
    <source>
        <dbReference type="ARBA" id="ARBA00022801"/>
    </source>
</evidence>
<evidence type="ECO:0000256" key="1">
    <source>
        <dbReference type="ARBA" id="ARBA00001936"/>
    </source>
</evidence>
<dbReference type="PANTHER" id="PTHR45668:SF5">
    <property type="entry name" value="SERINE_THREONINE-PROTEIN PHOSPHATASE 5"/>
    <property type="match status" value="1"/>
</dbReference>
<evidence type="ECO:0000256" key="9">
    <source>
        <dbReference type="PIRSR" id="PIRSR033096-1"/>
    </source>
</evidence>
<proteinExistence type="inferred from homology"/>
<dbReference type="SUPFAM" id="SSF48452">
    <property type="entry name" value="TPR-like"/>
    <property type="match status" value="1"/>
</dbReference>
<dbReference type="InterPro" id="IPR013235">
    <property type="entry name" value="PPP_dom"/>
</dbReference>
<evidence type="ECO:0000256" key="4">
    <source>
        <dbReference type="ARBA" id="ARBA00022723"/>
    </source>
</evidence>
<dbReference type="PANTHER" id="PTHR45668">
    <property type="entry name" value="SERINE/THREONINE-PROTEIN PHOSPHATASE 5-RELATED"/>
    <property type="match status" value="1"/>
</dbReference>
<dbReference type="SMART" id="SM00028">
    <property type="entry name" value="TPR"/>
    <property type="match status" value="3"/>
</dbReference>
<dbReference type="GeneID" id="20324251"/>
<dbReference type="InterPro" id="IPR029052">
    <property type="entry name" value="Metallo-depent_PP-like"/>
</dbReference>
<accession>A0A075A2N4</accession>